<protein>
    <submittedName>
        <fullName evidence="1">Uncharacterized protein</fullName>
    </submittedName>
</protein>
<gene>
    <name evidence="1" type="ORF">AYI68_g1767</name>
</gene>
<proteinExistence type="predicted"/>
<evidence type="ECO:0000313" key="1">
    <source>
        <dbReference type="EMBL" id="OLY84079.1"/>
    </source>
</evidence>
<reference evidence="1 2" key="1">
    <citation type="journal article" date="2016" name="Mol. Biol. Evol.">
        <title>Genome-Wide Survey of Gut Fungi (Harpellales) Reveals the First Horizontally Transferred Ubiquitin Gene from a Mosquito Host.</title>
        <authorList>
            <person name="Wang Y."/>
            <person name="White M.M."/>
            <person name="Kvist S."/>
            <person name="Moncalvo J.M."/>
        </authorList>
    </citation>
    <scope>NUCLEOTIDE SEQUENCE [LARGE SCALE GENOMIC DNA]</scope>
    <source>
        <strain evidence="1 2">ALG-7-W6</strain>
    </source>
</reference>
<sequence>MLNCFCVTKGEAELRALLLAHFAPSPSRDFRAGIAPLLLLSSLRQLLPARTLPGGWGKNLTKVPVKKTQDIP</sequence>
<comment type="caution">
    <text evidence="1">The sequence shown here is derived from an EMBL/GenBank/DDBJ whole genome shotgun (WGS) entry which is preliminary data.</text>
</comment>
<dbReference type="AlphaFoldDB" id="A0A1R0H4G0"/>
<keyword evidence="2" id="KW-1185">Reference proteome</keyword>
<evidence type="ECO:0000313" key="2">
    <source>
        <dbReference type="Proteomes" id="UP000187455"/>
    </source>
</evidence>
<name>A0A1R0H4G0_9FUNG</name>
<dbReference type="EMBL" id="LSSL01000627">
    <property type="protein sequence ID" value="OLY84079.1"/>
    <property type="molecule type" value="Genomic_DNA"/>
</dbReference>
<dbReference type="Proteomes" id="UP000187455">
    <property type="component" value="Unassembled WGS sequence"/>
</dbReference>
<accession>A0A1R0H4G0</accession>
<organism evidence="1 2">
    <name type="scientific">Smittium mucronatum</name>
    <dbReference type="NCBI Taxonomy" id="133383"/>
    <lineage>
        <taxon>Eukaryota</taxon>
        <taxon>Fungi</taxon>
        <taxon>Fungi incertae sedis</taxon>
        <taxon>Zoopagomycota</taxon>
        <taxon>Kickxellomycotina</taxon>
        <taxon>Harpellomycetes</taxon>
        <taxon>Harpellales</taxon>
        <taxon>Legeriomycetaceae</taxon>
        <taxon>Smittium</taxon>
    </lineage>
</organism>